<evidence type="ECO:0000256" key="3">
    <source>
        <dbReference type="ARBA" id="ARBA00022490"/>
    </source>
</evidence>
<evidence type="ECO:0000256" key="4">
    <source>
        <dbReference type="ARBA" id="ARBA00023242"/>
    </source>
</evidence>
<dbReference type="OrthoDB" id="19714at2759"/>
<dbReference type="GO" id="GO:0005829">
    <property type="term" value="C:cytosol"/>
    <property type="evidence" value="ECO:0007669"/>
    <property type="project" value="TreeGrafter"/>
</dbReference>
<dbReference type="GO" id="GO:0000387">
    <property type="term" value="P:spliceosomal snRNP assembly"/>
    <property type="evidence" value="ECO:0007669"/>
    <property type="project" value="TreeGrafter"/>
</dbReference>
<keyword evidence="3" id="KW-0963">Cytoplasm</keyword>
<dbReference type="GO" id="GO:0045292">
    <property type="term" value="P:mRNA cis splicing, via spliceosome"/>
    <property type="evidence" value="ECO:0007669"/>
    <property type="project" value="TreeGrafter"/>
</dbReference>
<dbReference type="Pfam" id="PF03517">
    <property type="entry name" value="Voldacs"/>
    <property type="match status" value="1"/>
</dbReference>
<dbReference type="GeneID" id="34618370"/>
<proteinExistence type="predicted"/>
<dbReference type="InterPro" id="IPR039924">
    <property type="entry name" value="ICln/Lot5/Saf5"/>
</dbReference>
<dbReference type="PANTHER" id="PTHR21399:SF0">
    <property type="entry name" value="METHYLOSOME SUBUNIT PICLN"/>
    <property type="match status" value="1"/>
</dbReference>
<evidence type="ECO:0000313" key="5">
    <source>
        <dbReference type="Proteomes" id="UP000515125"/>
    </source>
</evidence>
<dbReference type="PANTHER" id="PTHR21399">
    <property type="entry name" value="CHLORIDE CONDUCTANCE REGULATORY PROTEIN ICLN"/>
    <property type="match status" value="1"/>
</dbReference>
<name>A0A6P6S229_9EIME</name>
<reference evidence="6" key="1">
    <citation type="submission" date="2025-08" db="UniProtKB">
        <authorList>
            <consortium name="RefSeq"/>
        </authorList>
    </citation>
    <scope>IDENTIFICATION</scope>
</reference>
<evidence type="ECO:0000313" key="6">
    <source>
        <dbReference type="RefSeq" id="XP_026194211.1"/>
    </source>
</evidence>
<dbReference type="Gene3D" id="2.30.29.30">
    <property type="entry name" value="Pleckstrin-homology domain (PH domain)/Phosphotyrosine-binding domain (PTB)"/>
    <property type="match status" value="1"/>
</dbReference>
<keyword evidence="4" id="KW-0539">Nucleus</keyword>
<keyword evidence="5" id="KW-1185">Reference proteome</keyword>
<protein>
    <submittedName>
        <fullName evidence="6">Methylosome subunit pICln</fullName>
    </submittedName>
</protein>
<gene>
    <name evidence="6" type="primary">LOC34618370</name>
</gene>
<dbReference type="AlphaFoldDB" id="A0A6P6S229"/>
<dbReference type="GO" id="GO:0034715">
    <property type="term" value="C:pICln-Sm protein complex"/>
    <property type="evidence" value="ECO:0007669"/>
    <property type="project" value="TreeGrafter"/>
</dbReference>
<dbReference type="Proteomes" id="UP000515125">
    <property type="component" value="Unplaced"/>
</dbReference>
<organism evidence="5 6">
    <name type="scientific">Cyclospora cayetanensis</name>
    <dbReference type="NCBI Taxonomy" id="88456"/>
    <lineage>
        <taxon>Eukaryota</taxon>
        <taxon>Sar</taxon>
        <taxon>Alveolata</taxon>
        <taxon>Apicomplexa</taxon>
        <taxon>Conoidasida</taxon>
        <taxon>Coccidia</taxon>
        <taxon>Eucoccidiorida</taxon>
        <taxon>Eimeriorina</taxon>
        <taxon>Eimeriidae</taxon>
        <taxon>Cyclospora</taxon>
    </lineage>
</organism>
<dbReference type="RefSeq" id="XP_026194211.1">
    <property type="nucleotide sequence ID" value="XM_026338426.1"/>
</dbReference>
<dbReference type="InterPro" id="IPR011993">
    <property type="entry name" value="PH-like_dom_sf"/>
</dbReference>
<evidence type="ECO:0000256" key="1">
    <source>
        <dbReference type="ARBA" id="ARBA00004123"/>
    </source>
</evidence>
<accession>A0A6P6S229</accession>
<comment type="subcellular location">
    <subcellularLocation>
        <location evidence="2">Cytoplasm</location>
    </subcellularLocation>
    <subcellularLocation>
        <location evidence="1">Nucleus</location>
    </subcellularLocation>
</comment>
<dbReference type="GO" id="GO:0005681">
    <property type="term" value="C:spliceosomal complex"/>
    <property type="evidence" value="ECO:0007669"/>
    <property type="project" value="TreeGrafter"/>
</dbReference>
<evidence type="ECO:0000256" key="2">
    <source>
        <dbReference type="ARBA" id="ARBA00004496"/>
    </source>
</evidence>
<sequence length="159" mass="17102">MSHVAQQNLPTDFELREGEAIGIRVPDTTVLIQGKDAGTCERPCLYCQVKGDTQLVAANGQACGTAPSGSDEAIEDSEEPSDYDAMVELKFIPDDSSCLQQVFSVMSEMAALHPDPESAVLDGDEDELFDEAALRRQGWEFVENEGRDATGGGTIDDEA</sequence>